<evidence type="ECO:0000313" key="1">
    <source>
        <dbReference type="EMBL" id="ASU79845.1"/>
    </source>
</evidence>
<reference evidence="2 3" key="1">
    <citation type="journal article" date="2014" name="PLoS ONE">
        <title>Identification and Characterization of a New Erythromycin Biosynthetic Gene Cluster in Actinopolyspora erythraea YIM90600, a Novel Erythronolide-Producing Halophilic Actinomycete Isolated from Salt Field.</title>
        <authorList>
            <person name="Chen D."/>
            <person name="Feng J."/>
            <person name="Huang L."/>
            <person name="Zhang Q."/>
            <person name="Wu J."/>
            <person name="Zhu X."/>
            <person name="Duan Y."/>
            <person name="Xu Z."/>
        </authorList>
    </citation>
    <scope>NUCLEOTIDE SEQUENCE [LARGE SCALE GENOMIC DNA]</scope>
    <source>
        <strain evidence="2 3">YIM90600</strain>
    </source>
</reference>
<dbReference type="RefSeq" id="WP_043577878.1">
    <property type="nucleotide sequence ID" value="NZ_CP022752.1"/>
</dbReference>
<name>A0A099D1F2_9ACTN</name>
<dbReference type="Proteomes" id="UP000029737">
    <property type="component" value="Unassembled WGS sequence"/>
</dbReference>
<sequence length="122" mass="13919">MTENPSERWRARGLHWHAHLSTQSSTITQRRYYSPEGVLFDPHSGADWVADTITQYSPETVAIEWNTPWGVTLDGPDVRDACRDQHVLARGRPVDALILTREGELYLYLDPLAPTECSQHHP</sequence>
<gene>
    <name evidence="1" type="ORF">CDG81_18035</name>
    <name evidence="2" type="ORF">IL38_22030</name>
</gene>
<dbReference type="EMBL" id="CP022752">
    <property type="protein sequence ID" value="ASU79845.1"/>
    <property type="molecule type" value="Genomic_DNA"/>
</dbReference>
<dbReference type="Proteomes" id="UP000215043">
    <property type="component" value="Chromosome"/>
</dbReference>
<dbReference type="OrthoDB" id="5191997at2"/>
<dbReference type="EMBL" id="JPMV01000041">
    <property type="protein sequence ID" value="KGI79637.1"/>
    <property type="molecule type" value="Genomic_DNA"/>
</dbReference>
<evidence type="ECO:0000313" key="4">
    <source>
        <dbReference type="Proteomes" id="UP000215043"/>
    </source>
</evidence>
<dbReference type="KEGG" id="aey:CDG81_18035"/>
<dbReference type="HOGENOM" id="CLU_2021754_0_0_11"/>
<dbReference type="eggNOG" id="ENOG50327SK">
    <property type="taxonomic scope" value="Bacteria"/>
</dbReference>
<organism evidence="1 4">
    <name type="scientific">Actinopolyspora erythraea</name>
    <dbReference type="NCBI Taxonomy" id="414996"/>
    <lineage>
        <taxon>Bacteria</taxon>
        <taxon>Bacillati</taxon>
        <taxon>Actinomycetota</taxon>
        <taxon>Actinomycetes</taxon>
        <taxon>Actinopolysporales</taxon>
        <taxon>Actinopolysporaceae</taxon>
        <taxon>Actinopolyspora</taxon>
    </lineage>
</organism>
<evidence type="ECO:0000313" key="3">
    <source>
        <dbReference type="Proteomes" id="UP000029737"/>
    </source>
</evidence>
<proteinExistence type="predicted"/>
<accession>A0A099D1F2</accession>
<protein>
    <submittedName>
        <fullName evidence="1">Uncharacterized protein</fullName>
    </submittedName>
</protein>
<reference evidence="1 4" key="2">
    <citation type="submission" date="2017-08" db="EMBL/GenBank/DDBJ databases">
        <title>The complete genome sequence of moderately halophilic actinomycete Actinopolyspora erythraea YIM 90600, the producer of novel erythromycin, novel actinopolysporins A-C and tubercidin.</title>
        <authorList>
            <person name="Yin M."/>
            <person name="Tang S."/>
        </authorList>
    </citation>
    <scope>NUCLEOTIDE SEQUENCE [LARGE SCALE GENOMIC DNA]</scope>
    <source>
        <strain evidence="1 4">YIM 90600</strain>
    </source>
</reference>
<evidence type="ECO:0000313" key="2">
    <source>
        <dbReference type="EMBL" id="KGI79637.1"/>
    </source>
</evidence>
<keyword evidence="3" id="KW-1185">Reference proteome</keyword>
<dbReference type="AlphaFoldDB" id="A0A099D1F2"/>